<reference evidence="1" key="1">
    <citation type="submission" date="2021-02" db="EMBL/GenBank/DDBJ databases">
        <authorList>
            <person name="Dougan E. K."/>
            <person name="Rhodes N."/>
            <person name="Thang M."/>
            <person name="Chan C."/>
        </authorList>
    </citation>
    <scope>NUCLEOTIDE SEQUENCE</scope>
</reference>
<evidence type="ECO:0000313" key="2">
    <source>
        <dbReference type="Proteomes" id="UP000626109"/>
    </source>
</evidence>
<organism evidence="1 2">
    <name type="scientific">Polarella glacialis</name>
    <name type="common">Dinoflagellate</name>
    <dbReference type="NCBI Taxonomy" id="89957"/>
    <lineage>
        <taxon>Eukaryota</taxon>
        <taxon>Sar</taxon>
        <taxon>Alveolata</taxon>
        <taxon>Dinophyceae</taxon>
        <taxon>Suessiales</taxon>
        <taxon>Suessiaceae</taxon>
        <taxon>Polarella</taxon>
    </lineage>
</organism>
<dbReference type="AlphaFoldDB" id="A0A813LJT4"/>
<protein>
    <recommendedName>
        <fullName evidence="3">(2Fe-2S) ferredoxin domain-containing protein</fullName>
    </recommendedName>
</protein>
<sequence length="101" mass="10639">MPTTFSVCTGGSCSGNGASLAIRDIEELCQGHANVEMSGCLGHCGKGPNCNVVGGSQGRSIVVKGLKKMSKIEALIMDHIEGFEQNAVQKKVAKLKYTARR</sequence>
<feature type="non-terminal residue" evidence="1">
    <location>
        <position position="1"/>
    </location>
</feature>
<dbReference type="EMBL" id="CAJNNW010036432">
    <property type="protein sequence ID" value="CAE8734237.1"/>
    <property type="molecule type" value="Genomic_DNA"/>
</dbReference>
<accession>A0A813LJT4</accession>
<dbReference type="Proteomes" id="UP000626109">
    <property type="component" value="Unassembled WGS sequence"/>
</dbReference>
<dbReference type="CDD" id="cd02980">
    <property type="entry name" value="TRX_Fd_family"/>
    <property type="match status" value="1"/>
</dbReference>
<comment type="caution">
    <text evidence="1">The sequence shown here is derived from an EMBL/GenBank/DDBJ whole genome shotgun (WGS) entry which is preliminary data.</text>
</comment>
<proteinExistence type="predicted"/>
<name>A0A813LJT4_POLGL</name>
<dbReference type="Gene3D" id="3.40.30.10">
    <property type="entry name" value="Glutaredoxin"/>
    <property type="match status" value="1"/>
</dbReference>
<gene>
    <name evidence="1" type="ORF">PGLA2088_LOCUS47202</name>
</gene>
<evidence type="ECO:0000313" key="1">
    <source>
        <dbReference type="EMBL" id="CAE8734237.1"/>
    </source>
</evidence>
<evidence type="ECO:0008006" key="3">
    <source>
        <dbReference type="Google" id="ProtNLM"/>
    </source>
</evidence>